<protein>
    <recommendedName>
        <fullName evidence="8">Collagen IV NC1 domain-containing protein</fullName>
    </recommendedName>
</protein>
<evidence type="ECO:0000256" key="5">
    <source>
        <dbReference type="ARBA" id="ARBA00022869"/>
    </source>
</evidence>
<dbReference type="GO" id="GO:0005604">
    <property type="term" value="C:basement membrane"/>
    <property type="evidence" value="ECO:0007669"/>
    <property type="project" value="UniProtKB-SubCell"/>
</dbReference>
<keyword evidence="2" id="KW-0964">Secreted</keyword>
<keyword evidence="7" id="KW-1015">Disulfide bond</keyword>
<comment type="caution">
    <text evidence="9">The sequence shown here is derived from an EMBL/GenBank/DDBJ whole genome shotgun (WGS) entry which is preliminary data.</text>
</comment>
<dbReference type="EMBL" id="JAMKFB020000015">
    <property type="protein sequence ID" value="KAL0174836.1"/>
    <property type="molecule type" value="Genomic_DNA"/>
</dbReference>
<dbReference type="Pfam" id="PF01413">
    <property type="entry name" value="C4"/>
    <property type="match status" value="1"/>
</dbReference>
<evidence type="ECO:0000256" key="2">
    <source>
        <dbReference type="ARBA" id="ARBA00022525"/>
    </source>
</evidence>
<dbReference type="Gene3D" id="2.170.240.10">
    <property type="entry name" value="Collagen IV, non-collagenous"/>
    <property type="match status" value="1"/>
</dbReference>
<dbReference type="InterPro" id="IPR001442">
    <property type="entry name" value="Collagen_IV_NC"/>
</dbReference>
<dbReference type="InterPro" id="IPR016187">
    <property type="entry name" value="CTDL_fold"/>
</dbReference>
<keyword evidence="6" id="KW-0176">Collagen</keyword>
<evidence type="ECO:0000256" key="6">
    <source>
        <dbReference type="ARBA" id="ARBA00023119"/>
    </source>
</evidence>
<dbReference type="GO" id="GO:0005581">
    <property type="term" value="C:collagen trimer"/>
    <property type="evidence" value="ECO:0007669"/>
    <property type="project" value="UniProtKB-KW"/>
</dbReference>
<dbReference type="SUPFAM" id="SSF56436">
    <property type="entry name" value="C-type lectin-like"/>
    <property type="match status" value="1"/>
</dbReference>
<name>A0ABD0PMB8_CIRMR</name>
<organism evidence="9 10">
    <name type="scientific">Cirrhinus mrigala</name>
    <name type="common">Mrigala</name>
    <dbReference type="NCBI Taxonomy" id="683832"/>
    <lineage>
        <taxon>Eukaryota</taxon>
        <taxon>Metazoa</taxon>
        <taxon>Chordata</taxon>
        <taxon>Craniata</taxon>
        <taxon>Vertebrata</taxon>
        <taxon>Euteleostomi</taxon>
        <taxon>Actinopterygii</taxon>
        <taxon>Neopterygii</taxon>
        <taxon>Teleostei</taxon>
        <taxon>Ostariophysi</taxon>
        <taxon>Cypriniformes</taxon>
        <taxon>Cyprinidae</taxon>
        <taxon>Labeoninae</taxon>
        <taxon>Labeonini</taxon>
        <taxon>Cirrhinus</taxon>
    </lineage>
</organism>
<evidence type="ECO:0000256" key="7">
    <source>
        <dbReference type="ARBA" id="ARBA00023157"/>
    </source>
</evidence>
<dbReference type="PROSITE" id="PS51403">
    <property type="entry name" value="NC1_IV"/>
    <property type="match status" value="1"/>
</dbReference>
<evidence type="ECO:0000313" key="9">
    <source>
        <dbReference type="EMBL" id="KAL0174836.1"/>
    </source>
</evidence>
<keyword evidence="4" id="KW-0677">Repeat</keyword>
<keyword evidence="10" id="KW-1185">Reference proteome</keyword>
<evidence type="ECO:0000256" key="3">
    <source>
        <dbReference type="ARBA" id="ARBA00022530"/>
    </source>
</evidence>
<feature type="domain" description="Collagen IV NC1" evidence="8">
    <location>
        <begin position="1"/>
        <end position="67"/>
    </location>
</feature>
<feature type="non-terminal residue" evidence="9">
    <location>
        <position position="86"/>
    </location>
</feature>
<feature type="non-terminal residue" evidence="9">
    <location>
        <position position="1"/>
    </location>
</feature>
<evidence type="ECO:0000313" key="10">
    <source>
        <dbReference type="Proteomes" id="UP001529510"/>
    </source>
</evidence>
<dbReference type="SMART" id="SM00111">
    <property type="entry name" value="C4"/>
    <property type="match status" value="1"/>
</dbReference>
<dbReference type="InterPro" id="IPR036954">
    <property type="entry name" value="Collagen_IV_NC_sf"/>
</dbReference>
<evidence type="ECO:0000259" key="8">
    <source>
        <dbReference type="PROSITE" id="PS51403"/>
    </source>
</evidence>
<evidence type="ECO:0000256" key="4">
    <source>
        <dbReference type="ARBA" id="ARBA00022737"/>
    </source>
</evidence>
<proteinExistence type="predicted"/>
<sequence length="86" mass="9958">CLQDFRSQPFVECQGSRGTCQYSPTFFSFWLTRVNEQNFDAIPYDTDLNGQNQQDSVSTCTVCIKDIQPESLMFFKRKNGLRTDIT</sequence>
<gene>
    <name evidence="9" type="ORF">M9458_030804</name>
</gene>
<keyword evidence="3" id="KW-0272">Extracellular matrix</keyword>
<dbReference type="Proteomes" id="UP001529510">
    <property type="component" value="Unassembled WGS sequence"/>
</dbReference>
<evidence type="ECO:0000256" key="1">
    <source>
        <dbReference type="ARBA" id="ARBA00004302"/>
    </source>
</evidence>
<accession>A0ABD0PMB8</accession>
<dbReference type="AlphaFoldDB" id="A0ABD0PMB8"/>
<keyword evidence="5" id="KW-0084">Basement membrane</keyword>
<reference evidence="9 10" key="1">
    <citation type="submission" date="2024-05" db="EMBL/GenBank/DDBJ databases">
        <title>Genome sequencing and assembly of Indian major carp, Cirrhinus mrigala (Hamilton, 1822).</title>
        <authorList>
            <person name="Mohindra V."/>
            <person name="Chowdhury L.M."/>
            <person name="Lal K."/>
            <person name="Jena J.K."/>
        </authorList>
    </citation>
    <scope>NUCLEOTIDE SEQUENCE [LARGE SCALE GENOMIC DNA]</scope>
    <source>
        <strain evidence="9">CM1030</strain>
        <tissue evidence="9">Blood</tissue>
    </source>
</reference>
<comment type="subcellular location">
    <subcellularLocation>
        <location evidence="1">Secreted</location>
        <location evidence="1">Extracellular space</location>
        <location evidence="1">Extracellular matrix</location>
        <location evidence="1">Basement membrane</location>
    </subcellularLocation>
</comment>